<organism evidence="1 2">
    <name type="scientific">Artomyces pyxidatus</name>
    <dbReference type="NCBI Taxonomy" id="48021"/>
    <lineage>
        <taxon>Eukaryota</taxon>
        <taxon>Fungi</taxon>
        <taxon>Dikarya</taxon>
        <taxon>Basidiomycota</taxon>
        <taxon>Agaricomycotina</taxon>
        <taxon>Agaricomycetes</taxon>
        <taxon>Russulales</taxon>
        <taxon>Auriscalpiaceae</taxon>
        <taxon>Artomyces</taxon>
    </lineage>
</organism>
<evidence type="ECO:0000313" key="2">
    <source>
        <dbReference type="Proteomes" id="UP000814140"/>
    </source>
</evidence>
<accession>A0ACB8T6A3</accession>
<name>A0ACB8T6A3_9AGAM</name>
<dbReference type="Proteomes" id="UP000814140">
    <property type="component" value="Unassembled WGS sequence"/>
</dbReference>
<reference evidence="1" key="1">
    <citation type="submission" date="2021-03" db="EMBL/GenBank/DDBJ databases">
        <authorList>
            <consortium name="DOE Joint Genome Institute"/>
            <person name="Ahrendt S."/>
            <person name="Looney B.P."/>
            <person name="Miyauchi S."/>
            <person name="Morin E."/>
            <person name="Drula E."/>
            <person name="Courty P.E."/>
            <person name="Chicoki N."/>
            <person name="Fauchery L."/>
            <person name="Kohler A."/>
            <person name="Kuo A."/>
            <person name="Labutti K."/>
            <person name="Pangilinan J."/>
            <person name="Lipzen A."/>
            <person name="Riley R."/>
            <person name="Andreopoulos W."/>
            <person name="He G."/>
            <person name="Johnson J."/>
            <person name="Barry K.W."/>
            <person name="Grigoriev I.V."/>
            <person name="Nagy L."/>
            <person name="Hibbett D."/>
            <person name="Henrissat B."/>
            <person name="Matheny P.B."/>
            <person name="Labbe J."/>
            <person name="Martin F."/>
        </authorList>
    </citation>
    <scope>NUCLEOTIDE SEQUENCE</scope>
    <source>
        <strain evidence="1">HHB10654</strain>
    </source>
</reference>
<comment type="caution">
    <text evidence="1">The sequence shown here is derived from an EMBL/GenBank/DDBJ whole genome shotgun (WGS) entry which is preliminary data.</text>
</comment>
<proteinExistence type="predicted"/>
<gene>
    <name evidence="1" type="ORF">BV25DRAFT_303008</name>
</gene>
<sequence length="92" mass="10868">MTHKSISGLPYEVLDHIVDYIDSHRDVLTISLLSSKLHAIAVPHHLEYRRITISFQDVYLWKHLAQRPDLAANHSGWPIKSIPKRCWMQWRE</sequence>
<evidence type="ECO:0000313" key="1">
    <source>
        <dbReference type="EMBL" id="KAI0064288.1"/>
    </source>
</evidence>
<reference evidence="1" key="2">
    <citation type="journal article" date="2022" name="New Phytol.">
        <title>Evolutionary transition to the ectomycorrhizal habit in the genomes of a hyperdiverse lineage of mushroom-forming fungi.</title>
        <authorList>
            <person name="Looney B."/>
            <person name="Miyauchi S."/>
            <person name="Morin E."/>
            <person name="Drula E."/>
            <person name="Courty P.E."/>
            <person name="Kohler A."/>
            <person name="Kuo A."/>
            <person name="LaButti K."/>
            <person name="Pangilinan J."/>
            <person name="Lipzen A."/>
            <person name="Riley R."/>
            <person name="Andreopoulos W."/>
            <person name="He G."/>
            <person name="Johnson J."/>
            <person name="Nolan M."/>
            <person name="Tritt A."/>
            <person name="Barry K.W."/>
            <person name="Grigoriev I.V."/>
            <person name="Nagy L.G."/>
            <person name="Hibbett D."/>
            <person name="Henrissat B."/>
            <person name="Matheny P.B."/>
            <person name="Labbe J."/>
            <person name="Martin F.M."/>
        </authorList>
    </citation>
    <scope>NUCLEOTIDE SEQUENCE</scope>
    <source>
        <strain evidence="1">HHB10654</strain>
    </source>
</reference>
<keyword evidence="2" id="KW-1185">Reference proteome</keyword>
<protein>
    <submittedName>
        <fullName evidence="1">Uncharacterized protein</fullName>
    </submittedName>
</protein>
<dbReference type="EMBL" id="MU277199">
    <property type="protein sequence ID" value="KAI0064288.1"/>
    <property type="molecule type" value="Genomic_DNA"/>
</dbReference>